<keyword evidence="5 11" id="KW-0812">Transmembrane</keyword>
<dbReference type="Proteomes" id="UP001317963">
    <property type="component" value="Chromosome"/>
</dbReference>
<keyword evidence="10 11" id="KW-0961">Cell wall biogenesis/degradation</keyword>
<dbReference type="PANTHER" id="PTHR30474:SF1">
    <property type="entry name" value="PEPTIDOGLYCAN GLYCOSYLTRANSFERASE MRDB"/>
    <property type="match status" value="1"/>
</dbReference>
<dbReference type="InterPro" id="IPR001182">
    <property type="entry name" value="FtsW/RodA"/>
</dbReference>
<evidence type="ECO:0000256" key="9">
    <source>
        <dbReference type="ARBA" id="ARBA00023136"/>
    </source>
</evidence>
<comment type="function">
    <text evidence="11">Peptidoglycan polymerase that is essential for cell wall elongation.</text>
</comment>
<comment type="catalytic activity">
    <reaction evidence="11">
        <text>[GlcNAc-(1-&gt;4)-Mur2Ac(oyl-L-Ala-gamma-D-Glu-L-Lys-D-Ala-D-Ala)](n)-di-trans,octa-cis-undecaprenyl diphosphate + beta-D-GlcNAc-(1-&gt;4)-Mur2Ac(oyl-L-Ala-gamma-D-Glu-L-Lys-D-Ala-D-Ala)-di-trans,octa-cis-undecaprenyl diphosphate = [GlcNAc-(1-&gt;4)-Mur2Ac(oyl-L-Ala-gamma-D-Glu-L-Lys-D-Ala-D-Ala)](n+1)-di-trans,octa-cis-undecaprenyl diphosphate + di-trans,octa-cis-undecaprenyl diphosphate + H(+)</text>
        <dbReference type="Rhea" id="RHEA:23708"/>
        <dbReference type="Rhea" id="RHEA-COMP:9602"/>
        <dbReference type="Rhea" id="RHEA-COMP:9603"/>
        <dbReference type="ChEBI" id="CHEBI:15378"/>
        <dbReference type="ChEBI" id="CHEBI:58405"/>
        <dbReference type="ChEBI" id="CHEBI:60033"/>
        <dbReference type="ChEBI" id="CHEBI:78435"/>
        <dbReference type="EC" id="2.4.99.28"/>
    </reaction>
</comment>
<dbReference type="NCBIfam" id="TIGR02210">
    <property type="entry name" value="rodA_shape"/>
    <property type="match status" value="1"/>
</dbReference>
<dbReference type="PROSITE" id="PS00428">
    <property type="entry name" value="FTSW_RODA_SPOVE"/>
    <property type="match status" value="1"/>
</dbReference>
<dbReference type="Pfam" id="PF01098">
    <property type="entry name" value="FTSW_RODA_SPOVE"/>
    <property type="match status" value="1"/>
</dbReference>
<evidence type="ECO:0000256" key="4">
    <source>
        <dbReference type="ARBA" id="ARBA00022679"/>
    </source>
</evidence>
<accession>A0ABY6Q344</accession>
<keyword evidence="6 11" id="KW-0133">Cell shape</keyword>
<evidence type="ECO:0000256" key="5">
    <source>
        <dbReference type="ARBA" id="ARBA00022692"/>
    </source>
</evidence>
<dbReference type="InterPro" id="IPR011923">
    <property type="entry name" value="RodA/MrdB"/>
</dbReference>
<dbReference type="InterPro" id="IPR018365">
    <property type="entry name" value="Cell_cycle_FtsW-rel_CS"/>
</dbReference>
<evidence type="ECO:0000256" key="1">
    <source>
        <dbReference type="ARBA" id="ARBA00004141"/>
    </source>
</evidence>
<feature type="transmembrane region" description="Helical" evidence="11">
    <location>
        <begin position="196"/>
        <end position="214"/>
    </location>
</feature>
<keyword evidence="4 11" id="KW-0808">Transferase</keyword>
<dbReference type="RefSeq" id="WP_279242114.1">
    <property type="nucleotide sequence ID" value="NZ_CP036501.1"/>
</dbReference>
<evidence type="ECO:0000313" key="13">
    <source>
        <dbReference type="Proteomes" id="UP001317963"/>
    </source>
</evidence>
<evidence type="ECO:0000256" key="11">
    <source>
        <dbReference type="HAMAP-Rule" id="MF_02079"/>
    </source>
</evidence>
<keyword evidence="3 11" id="KW-0328">Glycosyltransferase</keyword>
<evidence type="ECO:0000256" key="6">
    <source>
        <dbReference type="ARBA" id="ARBA00022960"/>
    </source>
</evidence>
<evidence type="ECO:0000256" key="7">
    <source>
        <dbReference type="ARBA" id="ARBA00022984"/>
    </source>
</evidence>
<keyword evidence="9 11" id="KW-0472">Membrane</keyword>
<evidence type="ECO:0000313" key="12">
    <source>
        <dbReference type="EMBL" id="UZP73335.1"/>
    </source>
</evidence>
<keyword evidence="7 11" id="KW-0573">Peptidoglycan synthesis</keyword>
<dbReference type="PANTHER" id="PTHR30474">
    <property type="entry name" value="CELL CYCLE PROTEIN"/>
    <property type="match status" value="1"/>
</dbReference>
<comment type="pathway">
    <text evidence="11">Cell wall biogenesis; peptidoglycan biosynthesis.</text>
</comment>
<feature type="transmembrane region" description="Helical" evidence="11">
    <location>
        <begin position="284"/>
        <end position="305"/>
    </location>
</feature>
<comment type="similarity">
    <text evidence="11">Belongs to the SEDS family. MrdB/RodA subfamily.</text>
</comment>
<comment type="subcellular location">
    <subcellularLocation>
        <location evidence="11">Cell inner membrane</location>
        <topology evidence="11">Multi-pass membrane protein</topology>
    </subcellularLocation>
    <subcellularLocation>
        <location evidence="1">Membrane</location>
        <topology evidence="1">Multi-pass membrane protein</topology>
    </subcellularLocation>
</comment>
<evidence type="ECO:0000256" key="10">
    <source>
        <dbReference type="ARBA" id="ARBA00023316"/>
    </source>
</evidence>
<dbReference type="EC" id="2.4.99.28" evidence="11"/>
<feature type="transmembrane region" description="Helical" evidence="11">
    <location>
        <begin position="62"/>
        <end position="80"/>
    </location>
</feature>
<feature type="transmembrane region" description="Helical" evidence="11">
    <location>
        <begin position="86"/>
        <end position="106"/>
    </location>
</feature>
<sequence length="382" mass="41523">MSHDFERVSQVSSRDLGSRIAVLRFLHIDLWLFIPLAALSMAGLVVLYSASGQSEVMMTAQIRNLFVAFFVLLLTAQLRVETLKIVSPYIFAIGVALLIGVAFFGVGAKGAQRWLNLGFIRFQPSEIMKVAMPLAVAWWLSKKALPPSAKPLVIAALMVAVPSLLILRQPDLGTSLLVASSGLAVIYMAGIQWRYILSLLIAAVLSIWPAWVFVLKDYQKQRVLTLFNPESDRLGAGWNIIQSKTAIGSGGWEGLGWTRGSQAQLDFLPEGHTDFIIAVLAEEFGFRGVSLLFLLYAAILLRGLAITWNAQSSFARLLAGALVTTFFFGLVVNLGMVSGLLPVVGVPLPMVSYGGTAMVSMMVAFGILMAISTDKPVTRTMR</sequence>
<organism evidence="12 13">
    <name type="scientific">Candidatus Paraluminiphilus aquimaris</name>
    <dbReference type="NCBI Taxonomy" id="2518994"/>
    <lineage>
        <taxon>Bacteria</taxon>
        <taxon>Pseudomonadati</taxon>
        <taxon>Pseudomonadota</taxon>
        <taxon>Gammaproteobacteria</taxon>
        <taxon>Cellvibrionales</taxon>
        <taxon>Halieaceae</taxon>
        <taxon>Candidatus Paraluminiphilus</taxon>
    </lineage>
</organism>
<keyword evidence="2 11" id="KW-1003">Cell membrane</keyword>
<keyword evidence="8 11" id="KW-1133">Transmembrane helix</keyword>
<dbReference type="HAMAP" id="MF_02079">
    <property type="entry name" value="PGT_RodA"/>
    <property type="match status" value="1"/>
</dbReference>
<gene>
    <name evidence="11 12" type="primary">rodA</name>
    <name evidence="11" type="synonym">mrdB</name>
    <name evidence="12" type="ORF">E0F26_00665</name>
</gene>
<evidence type="ECO:0000256" key="8">
    <source>
        <dbReference type="ARBA" id="ARBA00022989"/>
    </source>
</evidence>
<reference evidence="12 13" key="1">
    <citation type="submission" date="2019-02" db="EMBL/GenBank/DDBJ databases">
        <title>Halieaceae_genomes.</title>
        <authorList>
            <person name="Li S.-H."/>
        </authorList>
    </citation>
    <scope>NUCLEOTIDE SEQUENCE [LARGE SCALE GENOMIC DNA]</scope>
    <source>
        <strain evidence="12 13">JH123</strain>
    </source>
</reference>
<keyword evidence="11" id="KW-0997">Cell inner membrane</keyword>
<dbReference type="EMBL" id="CP036501">
    <property type="protein sequence ID" value="UZP73335.1"/>
    <property type="molecule type" value="Genomic_DNA"/>
</dbReference>
<protein>
    <recommendedName>
        <fullName evidence="11">Peptidoglycan glycosyltransferase MrdB</fullName>
        <shortName evidence="11">PGT</shortName>
        <ecNumber evidence="11">2.4.99.28</ecNumber>
    </recommendedName>
    <alternativeName>
        <fullName evidence="11">Cell elongation protein RodA</fullName>
    </alternativeName>
    <alternativeName>
        <fullName evidence="11">Cell wall polymerase</fullName>
    </alternativeName>
    <alternativeName>
        <fullName evidence="11">Peptidoglycan polymerase</fullName>
        <shortName evidence="11">PG polymerase</shortName>
    </alternativeName>
</protein>
<feature type="transmembrane region" description="Helical" evidence="11">
    <location>
        <begin position="350"/>
        <end position="372"/>
    </location>
</feature>
<feature type="transmembrane region" description="Helical" evidence="11">
    <location>
        <begin position="317"/>
        <end position="344"/>
    </location>
</feature>
<feature type="transmembrane region" description="Helical" evidence="11">
    <location>
        <begin position="30"/>
        <end position="50"/>
    </location>
</feature>
<name>A0ABY6Q344_9GAMM</name>
<proteinExistence type="inferred from homology"/>
<keyword evidence="13" id="KW-1185">Reference proteome</keyword>
<evidence type="ECO:0000256" key="3">
    <source>
        <dbReference type="ARBA" id="ARBA00022676"/>
    </source>
</evidence>
<evidence type="ECO:0000256" key="2">
    <source>
        <dbReference type="ARBA" id="ARBA00022475"/>
    </source>
</evidence>